<feature type="transmembrane region" description="Helical" evidence="1">
    <location>
        <begin position="102"/>
        <end position="128"/>
    </location>
</feature>
<keyword evidence="1" id="KW-0472">Membrane</keyword>
<dbReference type="InterPro" id="IPR016956">
    <property type="entry name" value="YdjM"/>
</dbReference>
<dbReference type="Pfam" id="PF04307">
    <property type="entry name" value="YdjM"/>
    <property type="match status" value="1"/>
</dbReference>
<keyword evidence="1" id="KW-1133">Transmembrane helix</keyword>
<sequence>MTAEGHLLFSVATLVLAQKLEITPALAHGDWFHMIPAVLLGSLLPDLDHPGSILGRLFRIISLPLSKLCGHRGFTHSLLAFCGLAILWETQVSPQWDISADIFHALLLGYLSHLIADMLTPAGVPFLWPLKIRFALPILGKKNNKKGERFISVLILVGALFLPPHLTVTLPSQINNWLQMYHDKRTNF</sequence>
<feature type="transmembrane region" description="Helical" evidence="1">
    <location>
        <begin position="149"/>
        <end position="168"/>
    </location>
</feature>
<dbReference type="EMBL" id="CVRY01000001">
    <property type="protein sequence ID" value="CRL58966.1"/>
    <property type="molecule type" value="Genomic_DNA"/>
</dbReference>
<dbReference type="InterPro" id="IPR007404">
    <property type="entry name" value="YdjM-like"/>
</dbReference>
<proteinExistence type="predicted"/>
<dbReference type="AlphaFoldDB" id="A0A0G4PZX6"/>
<reference evidence="3" key="1">
    <citation type="submission" date="2015-06" db="EMBL/GenBank/DDBJ databases">
        <authorList>
            <person name="Urmite Genomes"/>
        </authorList>
    </citation>
    <scope>NUCLEOTIDE SEQUENCE [LARGE SCALE GENOMIC DNA]</scope>
    <source>
        <strain evidence="3">CSUR P1867</strain>
    </source>
</reference>
<organism evidence="2 3">
    <name type="scientific">Proteus penneri</name>
    <dbReference type="NCBI Taxonomy" id="102862"/>
    <lineage>
        <taxon>Bacteria</taxon>
        <taxon>Pseudomonadati</taxon>
        <taxon>Pseudomonadota</taxon>
        <taxon>Gammaproteobacteria</taxon>
        <taxon>Enterobacterales</taxon>
        <taxon>Morganellaceae</taxon>
        <taxon>Proteus</taxon>
    </lineage>
</organism>
<dbReference type="PANTHER" id="PTHR35531:SF1">
    <property type="entry name" value="INNER MEMBRANE PROTEIN YBCI-RELATED"/>
    <property type="match status" value="1"/>
</dbReference>
<evidence type="ECO:0000313" key="3">
    <source>
        <dbReference type="Proteomes" id="UP000183920"/>
    </source>
</evidence>
<gene>
    <name evidence="2" type="primary">ydjM</name>
    <name evidence="2" type="ORF">BN1804_00135</name>
</gene>
<protein>
    <submittedName>
        <fullName evidence="2">Inner membrane protein YdjM</fullName>
    </submittedName>
</protein>
<dbReference type="RefSeq" id="WP_072062593.1">
    <property type="nucleotide sequence ID" value="NZ_CVRY01000001.1"/>
</dbReference>
<accession>A0A0G4PZX6</accession>
<keyword evidence="1" id="KW-0812">Transmembrane</keyword>
<dbReference type="PIRSF" id="PIRSF030780">
    <property type="entry name" value="Md_memb_hyd_prd"/>
    <property type="match status" value="1"/>
</dbReference>
<dbReference type="PANTHER" id="PTHR35531">
    <property type="entry name" value="INNER MEMBRANE PROTEIN YBCI-RELATED"/>
    <property type="match status" value="1"/>
</dbReference>
<dbReference type="Proteomes" id="UP000183920">
    <property type="component" value="Unassembled WGS sequence"/>
</dbReference>
<dbReference type="NCBIfam" id="NF008651">
    <property type="entry name" value="PRK11648.1"/>
    <property type="match status" value="1"/>
</dbReference>
<evidence type="ECO:0000313" key="2">
    <source>
        <dbReference type="EMBL" id="CRL58966.1"/>
    </source>
</evidence>
<name>A0A0G4PZX6_9GAMM</name>
<evidence type="ECO:0000256" key="1">
    <source>
        <dbReference type="SAM" id="Phobius"/>
    </source>
</evidence>